<dbReference type="Pfam" id="PF07645">
    <property type="entry name" value="EGF_CA"/>
    <property type="match status" value="1"/>
</dbReference>
<keyword evidence="7" id="KW-0677">Repeat</keyword>
<keyword evidence="12" id="KW-0966">Cell projection</keyword>
<feature type="disulfide bond" evidence="14">
    <location>
        <begin position="1139"/>
        <end position="1148"/>
    </location>
</feature>
<feature type="domain" description="EGF-like" evidence="17">
    <location>
        <begin position="1229"/>
        <end position="1270"/>
    </location>
</feature>
<dbReference type="InterPro" id="IPR000152">
    <property type="entry name" value="EGF-type_Asp/Asn_hydroxyl_site"/>
</dbReference>
<evidence type="ECO:0000256" key="4">
    <source>
        <dbReference type="ARBA" id="ARBA00022536"/>
    </source>
</evidence>
<reference evidence="19" key="1">
    <citation type="journal article" date="2006" name="Science">
        <title>Ancient noncoding elements conserved in the human genome.</title>
        <authorList>
            <person name="Venkatesh B."/>
            <person name="Kirkness E.F."/>
            <person name="Loh Y.H."/>
            <person name="Halpern A.L."/>
            <person name="Lee A.P."/>
            <person name="Johnson J."/>
            <person name="Dandona N."/>
            <person name="Viswanathan L.D."/>
            <person name="Tay A."/>
            <person name="Venter J.C."/>
            <person name="Strausberg R.L."/>
            <person name="Brenner S."/>
        </authorList>
    </citation>
    <scope>NUCLEOTIDE SEQUENCE [LARGE SCALE GENOMIC DNA]</scope>
</reference>
<dbReference type="PROSITE" id="PS01187">
    <property type="entry name" value="EGF_CA"/>
    <property type="match status" value="3"/>
</dbReference>
<evidence type="ECO:0000256" key="13">
    <source>
        <dbReference type="ARBA" id="ARBA00060989"/>
    </source>
</evidence>
<dbReference type="Pfam" id="PF00008">
    <property type="entry name" value="EGF"/>
    <property type="match status" value="13"/>
</dbReference>
<feature type="domain" description="EGF-like" evidence="17">
    <location>
        <begin position="335"/>
        <end position="377"/>
    </location>
</feature>
<proteinExistence type="inferred from homology"/>
<dbReference type="FunFam" id="2.10.25.10:FF:000123">
    <property type="entry name" value="Crumbs homolog 1 (Drosophila)"/>
    <property type="match status" value="2"/>
</dbReference>
<dbReference type="PROSITE" id="PS50025">
    <property type="entry name" value="LAM_G_DOMAIN"/>
    <property type="match status" value="3"/>
</dbReference>
<keyword evidence="11" id="KW-0325">Glycoprotein</keyword>
<evidence type="ECO:0000256" key="6">
    <source>
        <dbReference type="ARBA" id="ARBA00022729"/>
    </source>
</evidence>
<evidence type="ECO:0000259" key="16">
    <source>
        <dbReference type="PROSITE" id="PS50025"/>
    </source>
</evidence>
<dbReference type="SUPFAM" id="SSF57196">
    <property type="entry name" value="EGF/Laminin"/>
    <property type="match status" value="8"/>
</dbReference>
<dbReference type="GO" id="GO:0005509">
    <property type="term" value="F:calcium ion binding"/>
    <property type="evidence" value="ECO:0007669"/>
    <property type="project" value="InterPro"/>
</dbReference>
<feature type="disulfide bond" evidence="14">
    <location>
        <begin position="1176"/>
        <end position="1185"/>
    </location>
</feature>
<dbReference type="GO" id="GO:0045197">
    <property type="term" value="P:establishment or maintenance of epithelial cell apical/basal polarity"/>
    <property type="evidence" value="ECO:0007669"/>
    <property type="project" value="TreeGrafter"/>
</dbReference>
<dbReference type="Gene3D" id="2.10.25.10">
    <property type="entry name" value="Laminin"/>
    <property type="match status" value="17"/>
</dbReference>
<organism evidence="18 19">
    <name type="scientific">Callorhinchus milii</name>
    <name type="common">Ghost shark</name>
    <dbReference type="NCBI Taxonomy" id="7868"/>
    <lineage>
        <taxon>Eukaryota</taxon>
        <taxon>Metazoa</taxon>
        <taxon>Chordata</taxon>
        <taxon>Craniata</taxon>
        <taxon>Vertebrata</taxon>
        <taxon>Chondrichthyes</taxon>
        <taxon>Holocephali</taxon>
        <taxon>Chimaeriformes</taxon>
        <taxon>Callorhinchidae</taxon>
        <taxon>Callorhinchus</taxon>
    </lineage>
</organism>
<dbReference type="SMART" id="SM00282">
    <property type="entry name" value="LamG"/>
    <property type="match status" value="3"/>
</dbReference>
<feature type="compositionally biased region" description="Polar residues" evidence="15">
    <location>
        <begin position="1344"/>
        <end position="1363"/>
    </location>
</feature>
<feature type="domain" description="EGF-like" evidence="17">
    <location>
        <begin position="1151"/>
        <end position="1186"/>
    </location>
</feature>
<dbReference type="FunFam" id="2.10.25.10:FF:000109">
    <property type="entry name" value="Notch homolog 4, [Drosophila]"/>
    <property type="match status" value="1"/>
</dbReference>
<keyword evidence="9" id="KW-0472">Membrane</keyword>
<comment type="caution">
    <text evidence="14">Lacks conserved residue(s) required for the propagation of feature annotation.</text>
</comment>
<dbReference type="Pfam" id="PF12661">
    <property type="entry name" value="hEGF"/>
    <property type="match status" value="1"/>
</dbReference>
<dbReference type="SUPFAM" id="SSF57184">
    <property type="entry name" value="Growth factor receptor domain"/>
    <property type="match status" value="2"/>
</dbReference>
<evidence type="ECO:0000256" key="15">
    <source>
        <dbReference type="SAM" id="MobiDB-lite"/>
    </source>
</evidence>
<dbReference type="Gene3D" id="2.60.120.200">
    <property type="match status" value="3"/>
</dbReference>
<dbReference type="Proteomes" id="UP000314986">
    <property type="component" value="Unassembled WGS sequence"/>
</dbReference>
<feature type="domain" description="EGF-like" evidence="17">
    <location>
        <begin position="48"/>
        <end position="84"/>
    </location>
</feature>
<evidence type="ECO:0000256" key="8">
    <source>
        <dbReference type="ARBA" id="ARBA00022989"/>
    </source>
</evidence>
<dbReference type="PRINTS" id="PR01983">
    <property type="entry name" value="NOTCH"/>
</dbReference>
<feature type="domain" description="EGF-like" evidence="17">
    <location>
        <begin position="379"/>
        <end position="419"/>
    </location>
</feature>
<keyword evidence="19" id="KW-1185">Reference proteome</keyword>
<dbReference type="InterPro" id="IPR001881">
    <property type="entry name" value="EGF-like_Ca-bd_dom"/>
</dbReference>
<feature type="domain" description="EGF-like" evidence="17">
    <location>
        <begin position="277"/>
        <end position="333"/>
    </location>
</feature>
<feature type="disulfide bond" evidence="14">
    <location>
        <begin position="1298"/>
        <end position="1307"/>
    </location>
</feature>
<feature type="domain" description="EGF-like" evidence="17">
    <location>
        <begin position="86"/>
        <end position="122"/>
    </location>
</feature>
<feature type="disulfide bond" evidence="14">
    <location>
        <begin position="1155"/>
        <end position="1165"/>
    </location>
</feature>
<feature type="disulfide bond" evidence="14">
    <location>
        <begin position="36"/>
        <end position="45"/>
    </location>
</feature>
<evidence type="ECO:0000256" key="5">
    <source>
        <dbReference type="ARBA" id="ARBA00022692"/>
    </source>
</evidence>
<evidence type="ECO:0000256" key="10">
    <source>
        <dbReference type="ARBA" id="ARBA00023157"/>
    </source>
</evidence>
<keyword evidence="4 14" id="KW-0245">EGF-like domain</keyword>
<dbReference type="FunFam" id="2.10.25.10:FF:000208">
    <property type="entry name" value="Crumbs 2, cell polarity complex component"/>
    <property type="match status" value="1"/>
</dbReference>
<feature type="domain" description="EGF-like" evidence="17">
    <location>
        <begin position="239"/>
        <end position="275"/>
    </location>
</feature>
<reference evidence="19" key="3">
    <citation type="journal article" date="2014" name="Nature">
        <title>Elephant shark genome provides unique insights into gnathostome evolution.</title>
        <authorList>
            <consortium name="International Elephant Shark Genome Sequencing Consortium"/>
            <person name="Venkatesh B."/>
            <person name="Lee A.P."/>
            <person name="Ravi V."/>
            <person name="Maurya A.K."/>
            <person name="Lian M.M."/>
            <person name="Swann J.B."/>
            <person name="Ohta Y."/>
            <person name="Flajnik M.F."/>
            <person name="Sutoh Y."/>
            <person name="Kasahara M."/>
            <person name="Hoon S."/>
            <person name="Gangu V."/>
            <person name="Roy S.W."/>
            <person name="Irimia M."/>
            <person name="Korzh V."/>
            <person name="Kondrychyn I."/>
            <person name="Lim Z.W."/>
            <person name="Tay B.H."/>
            <person name="Tohari S."/>
            <person name="Kong K.W."/>
            <person name="Ho S."/>
            <person name="Lorente-Galdos B."/>
            <person name="Quilez J."/>
            <person name="Marques-Bonet T."/>
            <person name="Raney B.J."/>
            <person name="Ingham P.W."/>
            <person name="Tay A."/>
            <person name="Hillier L.W."/>
            <person name="Minx P."/>
            <person name="Boehm T."/>
            <person name="Wilson R.K."/>
            <person name="Brenner S."/>
            <person name="Warren W.C."/>
        </authorList>
    </citation>
    <scope>NUCLEOTIDE SEQUENCE [LARGE SCALE GENOMIC DNA]</scope>
</reference>
<gene>
    <name evidence="18" type="primary">crb1</name>
</gene>
<keyword evidence="3" id="KW-1003">Cell membrane</keyword>
<evidence type="ECO:0000256" key="1">
    <source>
        <dbReference type="ARBA" id="ARBA00004247"/>
    </source>
</evidence>
<dbReference type="GO" id="GO:0005911">
    <property type="term" value="C:cell-cell junction"/>
    <property type="evidence" value="ECO:0007669"/>
    <property type="project" value="UniProtKB-ARBA"/>
</dbReference>
<dbReference type="FunFam" id="2.10.25.10:FF:000279">
    <property type="entry name" value="Neurogenic locus notch 1"/>
    <property type="match status" value="1"/>
</dbReference>
<feature type="disulfide bond" evidence="14">
    <location>
        <begin position="17"/>
        <end position="34"/>
    </location>
</feature>
<dbReference type="SUPFAM" id="SSF49899">
    <property type="entry name" value="Concanavalin A-like lectins/glucanases"/>
    <property type="match status" value="3"/>
</dbReference>
<feature type="disulfide bond" evidence="14">
    <location>
        <begin position="1260"/>
        <end position="1269"/>
    </location>
</feature>
<dbReference type="InterPro" id="IPR051022">
    <property type="entry name" value="Notch_Cell-Fate_Det"/>
</dbReference>
<evidence type="ECO:0000256" key="12">
    <source>
        <dbReference type="ARBA" id="ARBA00023273"/>
    </source>
</evidence>
<dbReference type="PANTHER" id="PTHR24049">
    <property type="entry name" value="CRUMBS FAMILY MEMBER"/>
    <property type="match status" value="1"/>
</dbReference>
<feature type="disulfide bond" evidence="14">
    <location>
        <begin position="1214"/>
        <end position="1223"/>
    </location>
</feature>
<feature type="domain" description="EGF-like" evidence="17">
    <location>
        <begin position="1272"/>
        <end position="1308"/>
    </location>
</feature>
<evidence type="ECO:0000256" key="14">
    <source>
        <dbReference type="PROSITE-ProRule" id="PRU00076"/>
    </source>
</evidence>
<evidence type="ECO:0000259" key="17">
    <source>
        <dbReference type="PROSITE" id="PS50026"/>
    </source>
</evidence>
<evidence type="ECO:0000313" key="19">
    <source>
        <dbReference type="Proteomes" id="UP000314986"/>
    </source>
</evidence>
<feature type="domain" description="EGF-like" evidence="17">
    <location>
        <begin position="124"/>
        <end position="160"/>
    </location>
</feature>
<feature type="disulfide bond" evidence="14">
    <location>
        <begin position="409"/>
        <end position="418"/>
    </location>
</feature>
<dbReference type="CDD" id="cd00054">
    <property type="entry name" value="EGF_CA"/>
    <property type="match status" value="14"/>
</dbReference>
<dbReference type="InterPro" id="IPR013032">
    <property type="entry name" value="EGF-like_CS"/>
</dbReference>
<dbReference type="PROSITE" id="PS50026">
    <property type="entry name" value="EGF_3"/>
    <property type="match status" value="17"/>
</dbReference>
<protein>
    <submittedName>
        <fullName evidence="18">Crumbs cell polarity complex component 1</fullName>
    </submittedName>
</protein>
<comment type="subcellular location">
    <subcellularLocation>
        <location evidence="1">Apical cell membrane</location>
        <topology evidence="1">Single-pass type I membrane protein</topology>
    </subcellularLocation>
    <subcellularLocation>
        <location evidence="2">Cell projection</location>
    </subcellularLocation>
</comment>
<accession>A0A4W3K5B1</accession>
<feature type="domain" description="Laminin G" evidence="16">
    <location>
        <begin position="653"/>
        <end position="825"/>
    </location>
</feature>
<comment type="similarity">
    <text evidence="13">Belongs to the Crumbs protein family.</text>
</comment>
<evidence type="ECO:0000256" key="7">
    <source>
        <dbReference type="ARBA" id="ARBA00022737"/>
    </source>
</evidence>
<feature type="disulfide bond" evidence="14">
    <location>
        <begin position="323"/>
        <end position="332"/>
    </location>
</feature>
<evidence type="ECO:0000313" key="18">
    <source>
        <dbReference type="Ensembl" id="ENSCMIP00000047001.1"/>
    </source>
</evidence>
<dbReference type="InterPro" id="IPR018097">
    <property type="entry name" value="EGF_Ca-bd_CS"/>
</dbReference>
<reference evidence="18" key="5">
    <citation type="submission" date="2025-09" db="UniProtKB">
        <authorList>
            <consortium name="Ensembl"/>
        </authorList>
    </citation>
    <scope>IDENTIFICATION</scope>
</reference>
<feature type="disulfide bond" evidence="14">
    <location>
        <begin position="265"/>
        <end position="274"/>
    </location>
</feature>
<keyword evidence="10 14" id="KW-1015">Disulfide bond</keyword>
<dbReference type="InterPro" id="IPR001791">
    <property type="entry name" value="Laminin_G"/>
</dbReference>
<feature type="domain" description="Laminin G" evidence="16">
    <location>
        <begin position="423"/>
        <end position="609"/>
    </location>
</feature>
<keyword evidence="8" id="KW-1133">Transmembrane helix</keyword>
<evidence type="ECO:0000256" key="3">
    <source>
        <dbReference type="ARBA" id="ARBA00022475"/>
    </source>
</evidence>
<feature type="disulfide bond" evidence="14">
    <location>
        <begin position="112"/>
        <end position="121"/>
    </location>
</feature>
<dbReference type="InterPro" id="IPR013320">
    <property type="entry name" value="ConA-like_dom_sf"/>
</dbReference>
<dbReference type="PROSITE" id="PS01186">
    <property type="entry name" value="EGF_2"/>
    <property type="match status" value="12"/>
</dbReference>
<dbReference type="GO" id="GO:0042995">
    <property type="term" value="C:cell projection"/>
    <property type="evidence" value="ECO:0007669"/>
    <property type="project" value="UniProtKB-SubCell"/>
</dbReference>
<feature type="disulfide bond" evidence="14">
    <location>
        <begin position="188"/>
        <end position="197"/>
    </location>
</feature>
<feature type="disulfide bond" evidence="14">
    <location>
        <begin position="150"/>
        <end position="159"/>
    </location>
</feature>
<dbReference type="PROSITE" id="PS00022">
    <property type="entry name" value="EGF_1"/>
    <property type="match status" value="15"/>
</dbReference>
<dbReference type="CDD" id="cd00110">
    <property type="entry name" value="LamG"/>
    <property type="match status" value="3"/>
</dbReference>
<reference evidence="18" key="4">
    <citation type="submission" date="2025-08" db="UniProtKB">
        <authorList>
            <consortium name="Ensembl"/>
        </authorList>
    </citation>
    <scope>IDENTIFICATION</scope>
</reference>
<feature type="region of interest" description="Disordered" evidence="15">
    <location>
        <begin position="1344"/>
        <end position="1372"/>
    </location>
</feature>
<dbReference type="Pfam" id="PF02210">
    <property type="entry name" value="Laminin_G_2"/>
    <property type="match status" value="3"/>
</dbReference>
<reference evidence="19" key="2">
    <citation type="journal article" date="2007" name="PLoS Biol.">
        <title>Survey sequencing and comparative analysis of the elephant shark (Callorhinchus milii) genome.</title>
        <authorList>
            <person name="Venkatesh B."/>
            <person name="Kirkness E.F."/>
            <person name="Loh Y.H."/>
            <person name="Halpern A.L."/>
            <person name="Lee A.P."/>
            <person name="Johnson J."/>
            <person name="Dandona N."/>
            <person name="Viswanathan L.D."/>
            <person name="Tay A."/>
            <person name="Venter J.C."/>
            <person name="Strausberg R.L."/>
            <person name="Brenner S."/>
        </authorList>
    </citation>
    <scope>NUCLEOTIDE SEQUENCE [LARGE SCALE GENOMIC DNA]</scope>
</reference>
<dbReference type="FunFam" id="2.10.25.10:FF:000185">
    <property type="entry name" value="basement membrane-specific heparan sulfate proteoglycan core protein-like"/>
    <property type="match status" value="1"/>
</dbReference>
<dbReference type="FunFam" id="2.10.25.10:FF:000575">
    <property type="entry name" value="Crumbs, isoform C"/>
    <property type="match status" value="1"/>
</dbReference>
<feature type="domain" description="EGF-like" evidence="17">
    <location>
        <begin position="1113"/>
        <end position="1149"/>
    </location>
</feature>
<feature type="disulfide bond" evidence="14">
    <location>
        <begin position="637"/>
        <end position="646"/>
    </location>
</feature>
<keyword evidence="5" id="KW-0812">Transmembrane</keyword>
<dbReference type="FunFam" id="2.10.25.10:FF:000039">
    <property type="entry name" value="Crumbs cell polarity complex component 1"/>
    <property type="match status" value="1"/>
</dbReference>
<feature type="disulfide bond" evidence="14">
    <location>
        <begin position="74"/>
        <end position="83"/>
    </location>
</feature>
<dbReference type="FunFam" id="2.10.25.10:FF:000143">
    <property type="entry name" value="Protein crumbs 1"/>
    <property type="match status" value="2"/>
</dbReference>
<feature type="domain" description="EGF-like" evidence="17">
    <location>
        <begin position="611"/>
        <end position="647"/>
    </location>
</feature>
<feature type="domain" description="Laminin G" evidence="16">
    <location>
        <begin position="924"/>
        <end position="1111"/>
    </location>
</feature>
<dbReference type="InterPro" id="IPR049883">
    <property type="entry name" value="NOTCH1_EGF-like"/>
</dbReference>
<dbReference type="InterPro" id="IPR009030">
    <property type="entry name" value="Growth_fac_rcpt_cys_sf"/>
</dbReference>
<keyword evidence="6" id="KW-0732">Signal</keyword>
<feature type="domain" description="EGF-like" evidence="17">
    <location>
        <begin position="861"/>
        <end position="897"/>
    </location>
</feature>
<evidence type="ECO:0000256" key="9">
    <source>
        <dbReference type="ARBA" id="ARBA00023136"/>
    </source>
</evidence>
<feature type="disulfide bond" evidence="14">
    <location>
        <begin position="887"/>
        <end position="896"/>
    </location>
</feature>
<feature type="domain" description="EGF-like" evidence="17">
    <location>
        <begin position="200"/>
        <end position="237"/>
    </location>
</feature>
<dbReference type="SMART" id="SM00181">
    <property type="entry name" value="EGF"/>
    <property type="match status" value="17"/>
</dbReference>
<dbReference type="PRINTS" id="PR00010">
    <property type="entry name" value="EGFBLOOD"/>
</dbReference>
<dbReference type="GO" id="GO:0016324">
    <property type="term" value="C:apical plasma membrane"/>
    <property type="evidence" value="ECO:0007669"/>
    <property type="project" value="UniProtKB-SubCell"/>
</dbReference>
<dbReference type="InterPro" id="IPR000742">
    <property type="entry name" value="EGF"/>
</dbReference>
<feature type="domain" description="EGF-like" evidence="17">
    <location>
        <begin position="162"/>
        <end position="198"/>
    </location>
</feature>
<evidence type="ECO:0000256" key="2">
    <source>
        <dbReference type="ARBA" id="ARBA00004316"/>
    </source>
</evidence>
<dbReference type="GO" id="GO:0032991">
    <property type="term" value="C:protein-containing complex"/>
    <property type="evidence" value="ECO:0007669"/>
    <property type="project" value="UniProtKB-ARBA"/>
</dbReference>
<feature type="domain" description="EGF-like" evidence="17">
    <location>
        <begin position="8"/>
        <end position="46"/>
    </location>
</feature>
<sequence length="1372" mass="152294">MLSVRNTLKITCSSDPCLHNATCKSTLGTTDFSCNCLPGYTGNKCEIYINECAHSPCRNEATCLDDNVGHICLCTPGYTGRNCETDMIKCASSPCANGAVCKDKADGFSCFCVPGFQGKQCEIEVDECASEPCMNGAMCMNKIDKYICKCPLGFTGTNCELDINECFSQPCLNAGTCHDNLATYSCTCALGFKGSNCEINLDECESQPCQNGGRCIDEVNRYSCDCADTQFTGLHCEIYVPACLSQPCLNNATCQDTVGYYTCHCWPGFTGTQCEIDINECHSNPCVHGGECLELSWQNMYGNSSEIPAEFSYEHAVGYICRCQHGFTGSFCEMDVNECDQSPCQNGGTCQNTAGSYICQCPTTHQQGDFYGGKNCTDLLIGCENHKCQNRAKCIPSLKDAQHVYHCICAHGYTGLNCQTQTTFSFDINGYLHVKVPASRNIDEPMESLFSVSLRFRTLLLNTIVFHRGNKDTFMRMDILNGYLYTSLQMDNQLVTDLQIFKNVSDGDWHTVEMTVGRAFAVKLLDDPCSEDCTIQKFVQLENDQLASAFESIFFGGIENGSRHFSGATDIVQSQPYFVGCLQDVEVDSKIIVPEKLSSDSTMNMKPGCRKKDWCQNNPCQNRGKCLDLWLNYKCECFRPYVGSNCSKELIPGRFGHEDTKGYALFIIDDDLGEEVNISMFIRTRKRNGLLFALKNSSAQYLQIRLDSGKIIVQSYLSKALSGDHYTSDSDLHFITVNIGRNRMKLTQSGQMVSHMHIHPIKVQAGDLAYIGGLPDQLKSTSDSSYFKGCIQDLRINNKSFEFYPNGVLMESYSNRTLVNVTSGCIGDNTCKVQNTKRLSGIMSGQNIFKWWWWVEWAVVNLLTFFLNPCLNGGLCASIWDDFVCTCPPNTSGKMCDQVKWCQLGPCPSNSQCHLLSDGFDCISNATFKGEKSMLTFRGNGKIVRDLINITFSLRTRNSNAILLHAEKEHDFITIGIKQCHLIFMMQSGNSLDTLSMLSLTGVSDGLWHNVILYMTDPLLHSSRWQMEIDKQEATVTSTVTNGNMNFLAEGTDIYLGGGGPEIRGSLAGCLNTVKLGGISLPYFESADIHINKPQQEQFIKISSNTVLIGCPRSNICASNPCRNNGRCEDMVGYYQCNCLSGWTGLNCEVNINECQSNPCVHGNCTDKVSAYKCICAPGFTGTRCETNRNDCHNHKCANGARCIDGINGYSCSCPTNFIGRFCEYPRLSTTLCIDEKKNWTWTCYNGGNCTDKKNVRCNCPLGFSGSRCEMDADECQSDPCLNGGLCQNLPGRFQCICDMSFVGDRCEVDVSDLSFFISLEQFETILWLLLHCVARVLRQTEGTYSPSNQEQTGSRMEMNSTLKLPPEERLI</sequence>
<name>A0A4W3K5B1_CALMI</name>
<dbReference type="PROSITE" id="PS00010">
    <property type="entry name" value="ASX_HYDROXYL"/>
    <property type="match status" value="11"/>
</dbReference>
<dbReference type="PANTHER" id="PTHR24049:SF22">
    <property type="entry name" value="DROSOPHILA CRUMBS HOMOLOG"/>
    <property type="match status" value="1"/>
</dbReference>
<dbReference type="GO" id="GO:0007157">
    <property type="term" value="P:heterophilic cell-cell adhesion via plasma membrane cell adhesion molecules"/>
    <property type="evidence" value="ECO:0007669"/>
    <property type="project" value="TreeGrafter"/>
</dbReference>
<dbReference type="SMART" id="SM00179">
    <property type="entry name" value="EGF_CA"/>
    <property type="match status" value="15"/>
</dbReference>
<dbReference type="FunFam" id="2.10.25.10:FF:000004">
    <property type="entry name" value="Neurogenic locus notch 1"/>
    <property type="match status" value="1"/>
</dbReference>
<dbReference type="FunFam" id="2.60.120.200:FF:000081">
    <property type="entry name" value="Crumbs 1, cell polarity complex component"/>
    <property type="match status" value="1"/>
</dbReference>
<evidence type="ECO:0000256" key="11">
    <source>
        <dbReference type="ARBA" id="ARBA00023180"/>
    </source>
</evidence>
<dbReference type="GeneTree" id="ENSGT00940000155152"/>
<feature type="domain" description="EGF-like" evidence="17">
    <location>
        <begin position="1188"/>
        <end position="1224"/>
    </location>
</feature>
<dbReference type="Ensembl" id="ENSCMIT00000047666.1">
    <property type="protein sequence ID" value="ENSCMIP00000047001.1"/>
    <property type="gene ID" value="ENSCMIG00000019289.1"/>
</dbReference>